<evidence type="ECO:0000313" key="2">
    <source>
        <dbReference type="EMBL" id="KAH0535230.1"/>
    </source>
</evidence>
<proteinExistence type="predicted"/>
<feature type="compositionally biased region" description="Basic and acidic residues" evidence="1">
    <location>
        <begin position="26"/>
        <end position="44"/>
    </location>
</feature>
<feature type="non-terminal residue" evidence="2">
    <location>
        <position position="102"/>
    </location>
</feature>
<accession>A0AAV7HT02</accession>
<evidence type="ECO:0000313" key="3">
    <source>
        <dbReference type="Proteomes" id="UP000826195"/>
    </source>
</evidence>
<protein>
    <submittedName>
        <fullName evidence="2">Uncharacterized protein</fullName>
    </submittedName>
</protein>
<dbReference type="AlphaFoldDB" id="A0AAV7HT02"/>
<comment type="caution">
    <text evidence="2">The sequence shown here is derived from an EMBL/GenBank/DDBJ whole genome shotgun (WGS) entry which is preliminary data.</text>
</comment>
<name>A0AAV7HT02_COTGL</name>
<reference evidence="2 3" key="1">
    <citation type="journal article" date="2021" name="J. Hered.">
        <title>A chromosome-level genome assembly of the parasitoid wasp, Cotesia glomerata (Hymenoptera: Braconidae).</title>
        <authorList>
            <person name="Pinto B.J."/>
            <person name="Weis J.J."/>
            <person name="Gamble T."/>
            <person name="Ode P.J."/>
            <person name="Paul R."/>
            <person name="Zaspel J.M."/>
        </authorList>
    </citation>
    <scope>NUCLEOTIDE SEQUENCE [LARGE SCALE GENOMIC DNA]</scope>
    <source>
        <strain evidence="2">CgM1</strain>
    </source>
</reference>
<dbReference type="Proteomes" id="UP000826195">
    <property type="component" value="Unassembled WGS sequence"/>
</dbReference>
<evidence type="ECO:0000256" key="1">
    <source>
        <dbReference type="SAM" id="MobiDB-lite"/>
    </source>
</evidence>
<sequence length="102" mass="11800">MPPSLPLRSRKKGTVTVTVSQSELQEEQRGWDERERERESGREEEYRHCLLRVRIETKACGFCNGFEFGWFMCALSACSSIPLYTHVYGLETSVHNTCPRVD</sequence>
<gene>
    <name evidence="2" type="ORF">KQX54_015201</name>
</gene>
<feature type="region of interest" description="Disordered" evidence="1">
    <location>
        <begin position="1"/>
        <end position="44"/>
    </location>
</feature>
<dbReference type="EMBL" id="JAHXZJ010002982">
    <property type="protein sequence ID" value="KAH0535230.1"/>
    <property type="molecule type" value="Genomic_DNA"/>
</dbReference>
<organism evidence="2 3">
    <name type="scientific">Cotesia glomerata</name>
    <name type="common">Lepidopteran parasitic wasp</name>
    <name type="synonym">Apanteles glomeratus</name>
    <dbReference type="NCBI Taxonomy" id="32391"/>
    <lineage>
        <taxon>Eukaryota</taxon>
        <taxon>Metazoa</taxon>
        <taxon>Ecdysozoa</taxon>
        <taxon>Arthropoda</taxon>
        <taxon>Hexapoda</taxon>
        <taxon>Insecta</taxon>
        <taxon>Pterygota</taxon>
        <taxon>Neoptera</taxon>
        <taxon>Endopterygota</taxon>
        <taxon>Hymenoptera</taxon>
        <taxon>Apocrita</taxon>
        <taxon>Ichneumonoidea</taxon>
        <taxon>Braconidae</taxon>
        <taxon>Microgastrinae</taxon>
        <taxon>Cotesia</taxon>
    </lineage>
</organism>
<keyword evidence="3" id="KW-1185">Reference proteome</keyword>